<keyword evidence="2" id="KW-0251">Elongation factor</keyword>
<evidence type="ECO:0000313" key="2">
    <source>
        <dbReference type="EMBL" id="BCX49714.1"/>
    </source>
</evidence>
<feature type="region of interest" description="Disordered" evidence="1">
    <location>
        <begin position="25"/>
        <end position="46"/>
    </location>
</feature>
<evidence type="ECO:0000313" key="3">
    <source>
        <dbReference type="Proteomes" id="UP001374893"/>
    </source>
</evidence>
<keyword evidence="3" id="KW-1185">Reference proteome</keyword>
<organism evidence="2 3">
    <name type="scientific">Haloferula helveola</name>
    <dbReference type="NCBI Taxonomy" id="490095"/>
    <lineage>
        <taxon>Bacteria</taxon>
        <taxon>Pseudomonadati</taxon>
        <taxon>Verrucomicrobiota</taxon>
        <taxon>Verrucomicrobiia</taxon>
        <taxon>Verrucomicrobiales</taxon>
        <taxon>Verrucomicrobiaceae</taxon>
        <taxon>Haloferula</taxon>
    </lineage>
</organism>
<accession>A0ABM7RID3</accession>
<dbReference type="EMBL" id="AP024702">
    <property type="protein sequence ID" value="BCX49714.1"/>
    <property type="molecule type" value="Genomic_DNA"/>
</dbReference>
<name>A0ABM7RID3_9BACT</name>
<evidence type="ECO:0000256" key="1">
    <source>
        <dbReference type="SAM" id="MobiDB-lite"/>
    </source>
</evidence>
<dbReference type="Proteomes" id="UP001374893">
    <property type="component" value="Chromosome"/>
</dbReference>
<dbReference type="RefSeq" id="WP_338686426.1">
    <property type="nucleotide sequence ID" value="NZ_AP024702.1"/>
</dbReference>
<proteinExistence type="predicted"/>
<protein>
    <submittedName>
        <fullName evidence="2">Transcription elongation factor greAB</fullName>
    </submittedName>
</protein>
<dbReference type="GO" id="GO:0003746">
    <property type="term" value="F:translation elongation factor activity"/>
    <property type="evidence" value="ECO:0007669"/>
    <property type="project" value="UniProtKB-KW"/>
</dbReference>
<sequence length="154" mass="16764">MSQKAILLQRIRKDLRQQLDRLRAAASEAHAAATDPGSKAESKYDTRSLEASYLASGQARQVEAMSDALDRLDQFEAPDFGIEDAVGPGALVETDLDGETEWFLLLPAGGGHVVEDQGREITLLSPSSRLYQELCDRHLGDTLDDSGHLVTEIA</sequence>
<reference evidence="2 3" key="1">
    <citation type="submission" date="2021-06" db="EMBL/GenBank/DDBJ databases">
        <title>Complete genome of Haloferula helveola possessing various polysaccharide degrading enzymes.</title>
        <authorList>
            <person name="Takami H."/>
            <person name="Huang C."/>
            <person name="Hamasaki K."/>
        </authorList>
    </citation>
    <scope>NUCLEOTIDE SEQUENCE [LARGE SCALE GENOMIC DNA]</scope>
    <source>
        <strain evidence="2 3">CN-1</strain>
    </source>
</reference>
<keyword evidence="2" id="KW-0648">Protein biosynthesis</keyword>
<gene>
    <name evidence="2" type="ORF">HAHE_36220</name>
</gene>